<keyword evidence="4" id="KW-1185">Reference proteome</keyword>
<comment type="caution">
    <text evidence="3">The sequence shown here is derived from an EMBL/GenBank/DDBJ whole genome shotgun (WGS) entry which is preliminary data.</text>
</comment>
<keyword evidence="2" id="KW-0732">Signal</keyword>
<name>A0A921ZF39_MANSE</name>
<protein>
    <submittedName>
        <fullName evidence="3">Uncharacterized protein</fullName>
    </submittedName>
</protein>
<evidence type="ECO:0000256" key="2">
    <source>
        <dbReference type="SAM" id="SignalP"/>
    </source>
</evidence>
<accession>A0A921ZF39</accession>
<feature type="chain" id="PRO_5038124764" evidence="2">
    <location>
        <begin position="21"/>
        <end position="432"/>
    </location>
</feature>
<organism evidence="3 4">
    <name type="scientific">Manduca sexta</name>
    <name type="common">Tobacco hawkmoth</name>
    <name type="synonym">Tobacco hornworm</name>
    <dbReference type="NCBI Taxonomy" id="7130"/>
    <lineage>
        <taxon>Eukaryota</taxon>
        <taxon>Metazoa</taxon>
        <taxon>Ecdysozoa</taxon>
        <taxon>Arthropoda</taxon>
        <taxon>Hexapoda</taxon>
        <taxon>Insecta</taxon>
        <taxon>Pterygota</taxon>
        <taxon>Neoptera</taxon>
        <taxon>Endopterygota</taxon>
        <taxon>Lepidoptera</taxon>
        <taxon>Glossata</taxon>
        <taxon>Ditrysia</taxon>
        <taxon>Bombycoidea</taxon>
        <taxon>Sphingidae</taxon>
        <taxon>Sphinginae</taxon>
        <taxon>Sphingini</taxon>
        <taxon>Manduca</taxon>
    </lineage>
</organism>
<reference evidence="3" key="2">
    <citation type="submission" date="2020-12" db="EMBL/GenBank/DDBJ databases">
        <authorList>
            <person name="Kanost M."/>
        </authorList>
    </citation>
    <scope>NUCLEOTIDE SEQUENCE</scope>
</reference>
<dbReference type="Proteomes" id="UP000791440">
    <property type="component" value="Unassembled WGS sequence"/>
</dbReference>
<keyword evidence="1" id="KW-0812">Transmembrane</keyword>
<feature type="signal peptide" evidence="2">
    <location>
        <begin position="1"/>
        <end position="20"/>
    </location>
</feature>
<evidence type="ECO:0000256" key="1">
    <source>
        <dbReference type="SAM" id="Phobius"/>
    </source>
</evidence>
<dbReference type="AlphaFoldDB" id="A0A921ZF39"/>
<evidence type="ECO:0000313" key="4">
    <source>
        <dbReference type="Proteomes" id="UP000791440"/>
    </source>
</evidence>
<gene>
    <name evidence="3" type="ORF">O3G_MSEX009344</name>
</gene>
<dbReference type="EMBL" id="JH668496">
    <property type="protein sequence ID" value="KAG6455687.1"/>
    <property type="molecule type" value="Genomic_DNA"/>
</dbReference>
<proteinExistence type="predicted"/>
<evidence type="ECO:0000313" key="3">
    <source>
        <dbReference type="EMBL" id="KAG6455687.1"/>
    </source>
</evidence>
<feature type="transmembrane region" description="Helical" evidence="1">
    <location>
        <begin position="294"/>
        <end position="322"/>
    </location>
</feature>
<keyword evidence="1" id="KW-1133">Transmembrane helix</keyword>
<reference evidence="3" key="1">
    <citation type="journal article" date="2016" name="Insect Biochem. Mol. Biol.">
        <title>Multifaceted biological insights from a draft genome sequence of the tobacco hornworm moth, Manduca sexta.</title>
        <authorList>
            <person name="Kanost M.R."/>
            <person name="Arrese E.L."/>
            <person name="Cao X."/>
            <person name="Chen Y.R."/>
            <person name="Chellapilla S."/>
            <person name="Goldsmith M.R."/>
            <person name="Grosse-Wilde E."/>
            <person name="Heckel D.G."/>
            <person name="Herndon N."/>
            <person name="Jiang H."/>
            <person name="Papanicolaou A."/>
            <person name="Qu J."/>
            <person name="Soulages J.L."/>
            <person name="Vogel H."/>
            <person name="Walters J."/>
            <person name="Waterhouse R.M."/>
            <person name="Ahn S.J."/>
            <person name="Almeida F.C."/>
            <person name="An C."/>
            <person name="Aqrawi P."/>
            <person name="Bretschneider A."/>
            <person name="Bryant W.B."/>
            <person name="Bucks S."/>
            <person name="Chao H."/>
            <person name="Chevignon G."/>
            <person name="Christen J.M."/>
            <person name="Clarke D.F."/>
            <person name="Dittmer N.T."/>
            <person name="Ferguson L.C.F."/>
            <person name="Garavelou S."/>
            <person name="Gordon K.H.J."/>
            <person name="Gunaratna R.T."/>
            <person name="Han Y."/>
            <person name="Hauser F."/>
            <person name="He Y."/>
            <person name="Heidel-Fischer H."/>
            <person name="Hirsh A."/>
            <person name="Hu Y."/>
            <person name="Jiang H."/>
            <person name="Kalra D."/>
            <person name="Klinner C."/>
            <person name="Konig C."/>
            <person name="Kovar C."/>
            <person name="Kroll A.R."/>
            <person name="Kuwar S.S."/>
            <person name="Lee S.L."/>
            <person name="Lehman R."/>
            <person name="Li K."/>
            <person name="Li Z."/>
            <person name="Liang H."/>
            <person name="Lovelace S."/>
            <person name="Lu Z."/>
            <person name="Mansfield J.H."/>
            <person name="McCulloch K.J."/>
            <person name="Mathew T."/>
            <person name="Morton B."/>
            <person name="Muzny D.M."/>
            <person name="Neunemann D."/>
            <person name="Ongeri F."/>
            <person name="Pauchet Y."/>
            <person name="Pu L.L."/>
            <person name="Pyrousis I."/>
            <person name="Rao X.J."/>
            <person name="Redding A."/>
            <person name="Roesel C."/>
            <person name="Sanchez-Gracia A."/>
            <person name="Schaack S."/>
            <person name="Shukla A."/>
            <person name="Tetreau G."/>
            <person name="Wang Y."/>
            <person name="Xiong G.H."/>
            <person name="Traut W."/>
            <person name="Walsh T.K."/>
            <person name="Worley K.C."/>
            <person name="Wu D."/>
            <person name="Wu W."/>
            <person name="Wu Y.Q."/>
            <person name="Zhang X."/>
            <person name="Zou Z."/>
            <person name="Zucker H."/>
            <person name="Briscoe A.D."/>
            <person name="Burmester T."/>
            <person name="Clem R.J."/>
            <person name="Feyereisen R."/>
            <person name="Grimmelikhuijzen C.J.P."/>
            <person name="Hamodrakas S.J."/>
            <person name="Hansson B.S."/>
            <person name="Huguet E."/>
            <person name="Jermiin L.S."/>
            <person name="Lan Q."/>
            <person name="Lehman H.K."/>
            <person name="Lorenzen M."/>
            <person name="Merzendorfer H."/>
            <person name="Michalopoulos I."/>
            <person name="Morton D.B."/>
            <person name="Muthukrishnan S."/>
            <person name="Oakeshott J.G."/>
            <person name="Palmer W."/>
            <person name="Park Y."/>
            <person name="Passarelli A.L."/>
            <person name="Rozas J."/>
            <person name="Schwartz L.M."/>
            <person name="Smith W."/>
            <person name="Southgate A."/>
            <person name="Vilcinskas A."/>
            <person name="Vogt R."/>
            <person name="Wang P."/>
            <person name="Werren J."/>
            <person name="Yu X.Q."/>
            <person name="Zhou J.J."/>
            <person name="Brown S.J."/>
            <person name="Scherer S.E."/>
            <person name="Richards S."/>
            <person name="Blissard G.W."/>
        </authorList>
    </citation>
    <scope>NUCLEOTIDE SEQUENCE</scope>
</reference>
<keyword evidence="1" id="KW-0472">Membrane</keyword>
<sequence>MFIYFLILCIVLSNSKVYEASINILEKGVIPLDKDSVGIQFYVDIVNEDQFSTCGMRYWTNRCCFIDPENSVNNICGGLNVYGAARHTIKPRDRDTLFFVYPTLIPYDQIGTCSFVLDYNCANRRLFKREEIEMKFDTRLKVNKELLKDERKVKSCDALDLDSLNECKPIDCEMKYIGMKPYFDGGRGKCIDAAICEADPTKDLPDLVYNPKSNTCKDLENPLTIADIYAISSGLGVVTEPLNASSAQVEVKSNCSTISQHLQMLRDMMYGKLYPISSDVILDDTTYSSTCKSAFLGIISCILGLCGVLLAIVFCVNSAVWFHRKWTNGDFKKCFGKMKKKYKKCNMPDCESKKSRVNKEVKNDLLKDVIVTDLPIELRDSVLDLCERVNREVKWKRRYRIADLGSQVNLMEQAAYASSRTSSTTTLQDNDQ</sequence>